<organism evidence="2 3">
    <name type="scientific">Alistipes hominis</name>
    <dbReference type="NCBI Taxonomy" id="2763015"/>
    <lineage>
        <taxon>Bacteria</taxon>
        <taxon>Pseudomonadati</taxon>
        <taxon>Bacteroidota</taxon>
        <taxon>Bacteroidia</taxon>
        <taxon>Bacteroidales</taxon>
        <taxon>Rikenellaceae</taxon>
        <taxon>Alistipes</taxon>
    </lineage>
</organism>
<comment type="caution">
    <text evidence="2">The sequence shown here is derived from an EMBL/GenBank/DDBJ whole genome shotgun (WGS) entry which is preliminary data.</text>
</comment>
<evidence type="ECO:0000256" key="1">
    <source>
        <dbReference type="SAM" id="MobiDB-lite"/>
    </source>
</evidence>
<dbReference type="EMBL" id="JACOOK010000002">
    <property type="protein sequence ID" value="MBC5616224.1"/>
    <property type="molecule type" value="Genomic_DNA"/>
</dbReference>
<dbReference type="Proteomes" id="UP000636891">
    <property type="component" value="Unassembled WGS sequence"/>
</dbReference>
<gene>
    <name evidence="2" type="ORF">H8S08_04210</name>
</gene>
<protein>
    <submittedName>
        <fullName evidence="2">Uncharacterized protein</fullName>
    </submittedName>
</protein>
<sequence>MKSTHVFRNKAHDSEPEDSLKRAAKLEPIKKSGKEKRAIYSRLDEDDDDELLSFKKRESVLDYFDDGEEEQDER</sequence>
<feature type="region of interest" description="Disordered" evidence="1">
    <location>
        <begin position="1"/>
        <end position="35"/>
    </location>
</feature>
<proteinExistence type="predicted"/>
<name>A0ABR7CKP3_9BACT</name>
<evidence type="ECO:0000313" key="3">
    <source>
        <dbReference type="Proteomes" id="UP000636891"/>
    </source>
</evidence>
<accession>A0ABR7CKP3</accession>
<feature type="compositionally biased region" description="Basic and acidic residues" evidence="1">
    <location>
        <begin position="10"/>
        <end position="35"/>
    </location>
</feature>
<reference evidence="2 3" key="1">
    <citation type="submission" date="2020-08" db="EMBL/GenBank/DDBJ databases">
        <title>Genome public.</title>
        <authorList>
            <person name="Liu C."/>
            <person name="Sun Q."/>
        </authorList>
    </citation>
    <scope>NUCLEOTIDE SEQUENCE [LARGE SCALE GENOMIC DNA]</scope>
    <source>
        <strain evidence="2 3">New-7</strain>
    </source>
</reference>
<evidence type="ECO:0000313" key="2">
    <source>
        <dbReference type="EMBL" id="MBC5616224.1"/>
    </source>
</evidence>
<keyword evidence="3" id="KW-1185">Reference proteome</keyword>
<dbReference type="RefSeq" id="WP_055202686.1">
    <property type="nucleotide sequence ID" value="NZ_JACOOK010000002.1"/>
</dbReference>